<dbReference type="RefSeq" id="WP_194739243.1">
    <property type="nucleotide sequence ID" value="NZ_JADKYY010000006.1"/>
</dbReference>
<keyword evidence="2" id="KW-1185">Reference proteome</keyword>
<proteinExistence type="predicted"/>
<dbReference type="Proteomes" id="UP000694480">
    <property type="component" value="Unassembled WGS sequence"/>
</dbReference>
<comment type="caution">
    <text evidence="1">The sequence shown here is derived from an EMBL/GenBank/DDBJ whole genome shotgun (WGS) entry which is preliminary data.</text>
</comment>
<protein>
    <submittedName>
        <fullName evidence="1">Uncharacterized protein</fullName>
    </submittedName>
</protein>
<gene>
    <name evidence="1" type="ORF">IC612_05815</name>
</gene>
<evidence type="ECO:0000313" key="1">
    <source>
        <dbReference type="EMBL" id="MBF5027312.1"/>
    </source>
</evidence>
<reference evidence="1" key="1">
    <citation type="submission" date="2020-11" db="EMBL/GenBank/DDBJ databases">
        <title>Genome seq and assembly of Planobacterium sp.</title>
        <authorList>
            <person name="Chhetri G."/>
        </authorList>
    </citation>
    <scope>NUCLEOTIDE SEQUENCE</scope>
    <source>
        <strain evidence="1">GCR5</strain>
    </source>
</reference>
<dbReference type="EMBL" id="JADKYY010000006">
    <property type="protein sequence ID" value="MBF5027312.1"/>
    <property type="molecule type" value="Genomic_DNA"/>
</dbReference>
<dbReference type="AlphaFoldDB" id="A0A930YVT0"/>
<name>A0A930YVT0_9FLAO</name>
<sequence>MAKVSSLETLHGTVGDLVYYTLNGVQVVRRKSGFNKKSYENSESYKAVRDNSSEFGHCSKLGKNIRLALAPYTQVAQDKYLYQKFAKIMTQIKDLDTENTKGKRTVLEGLQTEKGKQVLRSFIFGEIPPLNGSVELQNDLFGMQIATHKTPAKTLELYALTLTKDSMEIKCQTSSHTLPTSAIPVEQGNSQNLTIYFAGLKKGEKILAAGFL</sequence>
<organism evidence="1 2">
    <name type="scientific">Planobacterium oryzisoli</name>
    <dbReference type="NCBI Taxonomy" id="2771435"/>
    <lineage>
        <taxon>Bacteria</taxon>
        <taxon>Pseudomonadati</taxon>
        <taxon>Bacteroidota</taxon>
        <taxon>Flavobacteriia</taxon>
        <taxon>Flavobacteriales</taxon>
        <taxon>Weeksellaceae</taxon>
        <taxon>Chryseobacterium group</taxon>
        <taxon>Chryseobacterium</taxon>
    </lineage>
</organism>
<accession>A0A930YVT0</accession>
<evidence type="ECO:0000313" key="2">
    <source>
        <dbReference type="Proteomes" id="UP000694480"/>
    </source>
</evidence>